<name>A0A916DY80_9GLOM</name>
<accession>A0A916DY80</accession>
<proteinExistence type="predicted"/>
<gene>
    <name evidence="1" type="ORF">CHRIB12_LOCUS910</name>
</gene>
<reference evidence="1" key="1">
    <citation type="submission" date="2020-05" db="EMBL/GenBank/DDBJ databases">
        <authorList>
            <person name="Rincon C."/>
            <person name="Sanders R I."/>
            <person name="Robbins C."/>
            <person name="Chaturvedi A."/>
        </authorList>
    </citation>
    <scope>NUCLEOTIDE SEQUENCE</scope>
    <source>
        <strain evidence="1">CHB12</strain>
    </source>
</reference>
<dbReference type="Proteomes" id="UP000684084">
    <property type="component" value="Unassembled WGS sequence"/>
</dbReference>
<dbReference type="OrthoDB" id="2427867at2759"/>
<dbReference type="EMBL" id="CAGKOT010000001">
    <property type="protein sequence ID" value="CAB5301801.1"/>
    <property type="molecule type" value="Genomic_DNA"/>
</dbReference>
<sequence>MANLVAKIEELLVYDSLDALCGASVVYLTIEENVLLPYNKVRELVDRAVNSSLTKIDDLERKTKVLEILPQMENGYKNIVGLKAIKALNTPQESSLDYTREEIDQNIRALKSKLSSPLTEPDASLYDSIKKNLESIESDLTWRDPEASTVLSDESPLVQNLKTRQKRHFLEPRERMKCELPKEIISKCEEFTNNFRRGYTPNNFNNIIHDKTWKETGPDLEKRTEWILSVLAEIWNNPAFTTSESRSKQSEGTYVTDVIVPLLRATLGDLPNGHICLSTAEWQSLASKARKNAGTDKERMGKKPDIMNILIVNKSLLARALEQAISNPPRNVHSSPTVSTPPYNN</sequence>
<evidence type="ECO:0000313" key="2">
    <source>
        <dbReference type="Proteomes" id="UP000684084"/>
    </source>
</evidence>
<protein>
    <submittedName>
        <fullName evidence="1">Uncharacterized protein</fullName>
    </submittedName>
</protein>
<comment type="caution">
    <text evidence="1">The sequence shown here is derived from an EMBL/GenBank/DDBJ whole genome shotgun (WGS) entry which is preliminary data.</text>
</comment>
<organism evidence="1 2">
    <name type="scientific">Rhizophagus irregularis</name>
    <dbReference type="NCBI Taxonomy" id="588596"/>
    <lineage>
        <taxon>Eukaryota</taxon>
        <taxon>Fungi</taxon>
        <taxon>Fungi incertae sedis</taxon>
        <taxon>Mucoromycota</taxon>
        <taxon>Glomeromycotina</taxon>
        <taxon>Glomeromycetes</taxon>
        <taxon>Glomerales</taxon>
        <taxon>Glomeraceae</taxon>
        <taxon>Rhizophagus</taxon>
    </lineage>
</organism>
<evidence type="ECO:0000313" key="1">
    <source>
        <dbReference type="EMBL" id="CAB5301801.1"/>
    </source>
</evidence>
<dbReference type="AlphaFoldDB" id="A0A916DY80"/>
<dbReference type="VEuPathDB" id="FungiDB:RhiirFUN_001602"/>